<organism evidence="1 2">
    <name type="scientific">Avena sativa</name>
    <name type="common">Oat</name>
    <dbReference type="NCBI Taxonomy" id="4498"/>
    <lineage>
        <taxon>Eukaryota</taxon>
        <taxon>Viridiplantae</taxon>
        <taxon>Streptophyta</taxon>
        <taxon>Embryophyta</taxon>
        <taxon>Tracheophyta</taxon>
        <taxon>Spermatophyta</taxon>
        <taxon>Magnoliopsida</taxon>
        <taxon>Liliopsida</taxon>
        <taxon>Poales</taxon>
        <taxon>Poaceae</taxon>
        <taxon>BOP clade</taxon>
        <taxon>Pooideae</taxon>
        <taxon>Poodae</taxon>
        <taxon>Poeae</taxon>
        <taxon>Poeae Chloroplast Group 1 (Aveneae type)</taxon>
        <taxon>Aveninae</taxon>
        <taxon>Avena</taxon>
    </lineage>
</organism>
<accession>A0ACD5VRG0</accession>
<evidence type="ECO:0000313" key="2">
    <source>
        <dbReference type="Proteomes" id="UP001732700"/>
    </source>
</evidence>
<sequence>MAVYESLSMGLDFSPGFSFKAEIKRRFRTTVHPIGKANHFLLAVSFGRSNFRLNVDSVSMALESCIGGLCDDLSVLQLQDEVFRFSVSLKIFGFMVYSLRSYVCDQFKCFFHLWGIGGPNWRKEFMVWKSECDQE</sequence>
<reference evidence="1" key="2">
    <citation type="submission" date="2025-09" db="UniProtKB">
        <authorList>
            <consortium name="EnsemblPlants"/>
        </authorList>
    </citation>
    <scope>IDENTIFICATION</scope>
</reference>
<dbReference type="Proteomes" id="UP001732700">
    <property type="component" value="Chromosome 3C"/>
</dbReference>
<name>A0ACD5VRG0_AVESA</name>
<protein>
    <submittedName>
        <fullName evidence="1">Uncharacterized protein</fullName>
    </submittedName>
</protein>
<dbReference type="EnsemblPlants" id="AVESA.00010b.r2.3CG0483550.1">
    <property type="protein sequence ID" value="AVESA.00010b.r2.3CG0483550.1.CDS.1"/>
    <property type="gene ID" value="AVESA.00010b.r2.3CG0483550"/>
</dbReference>
<proteinExistence type="predicted"/>
<reference evidence="1" key="1">
    <citation type="submission" date="2021-05" db="EMBL/GenBank/DDBJ databases">
        <authorList>
            <person name="Scholz U."/>
            <person name="Mascher M."/>
            <person name="Fiebig A."/>
        </authorList>
    </citation>
    <scope>NUCLEOTIDE SEQUENCE [LARGE SCALE GENOMIC DNA]</scope>
</reference>
<evidence type="ECO:0000313" key="1">
    <source>
        <dbReference type="EnsemblPlants" id="AVESA.00010b.r2.3CG0483550.1.CDS.1"/>
    </source>
</evidence>
<keyword evidence="2" id="KW-1185">Reference proteome</keyword>